<evidence type="ECO:0000256" key="1">
    <source>
        <dbReference type="SAM" id="MobiDB-lite"/>
    </source>
</evidence>
<feature type="region of interest" description="Disordered" evidence="1">
    <location>
        <begin position="78"/>
        <end position="97"/>
    </location>
</feature>
<comment type="caution">
    <text evidence="3">The sequence shown here is derived from an EMBL/GenBank/DDBJ whole genome shotgun (WGS) entry which is preliminary data.</text>
</comment>
<accession>A0ABD1KIZ5</accession>
<evidence type="ECO:0000256" key="2">
    <source>
        <dbReference type="SAM" id="SignalP"/>
    </source>
</evidence>
<dbReference type="AlphaFoldDB" id="A0ABD1KIZ5"/>
<dbReference type="EMBL" id="JBHFQA010000005">
    <property type="protein sequence ID" value="KAL2098971.1"/>
    <property type="molecule type" value="Genomic_DNA"/>
</dbReference>
<name>A0ABD1KIZ5_9TELE</name>
<evidence type="ECO:0000313" key="4">
    <source>
        <dbReference type="Proteomes" id="UP001591681"/>
    </source>
</evidence>
<feature type="compositionally biased region" description="Low complexity" evidence="1">
    <location>
        <begin position="78"/>
        <end position="93"/>
    </location>
</feature>
<gene>
    <name evidence="3" type="ORF">ACEWY4_005451</name>
</gene>
<dbReference type="Proteomes" id="UP001591681">
    <property type="component" value="Unassembled WGS sequence"/>
</dbReference>
<keyword evidence="2" id="KW-0732">Signal</keyword>
<proteinExistence type="predicted"/>
<reference evidence="3 4" key="1">
    <citation type="submission" date="2024-09" db="EMBL/GenBank/DDBJ databases">
        <title>A chromosome-level genome assembly of Gray's grenadier anchovy, Coilia grayii.</title>
        <authorList>
            <person name="Fu Z."/>
        </authorList>
    </citation>
    <scope>NUCLEOTIDE SEQUENCE [LARGE SCALE GENOMIC DNA]</scope>
    <source>
        <strain evidence="3">G4</strain>
        <tissue evidence="3">Muscle</tissue>
    </source>
</reference>
<organism evidence="3 4">
    <name type="scientific">Coilia grayii</name>
    <name type="common">Gray's grenadier anchovy</name>
    <dbReference type="NCBI Taxonomy" id="363190"/>
    <lineage>
        <taxon>Eukaryota</taxon>
        <taxon>Metazoa</taxon>
        <taxon>Chordata</taxon>
        <taxon>Craniata</taxon>
        <taxon>Vertebrata</taxon>
        <taxon>Euteleostomi</taxon>
        <taxon>Actinopterygii</taxon>
        <taxon>Neopterygii</taxon>
        <taxon>Teleostei</taxon>
        <taxon>Clupei</taxon>
        <taxon>Clupeiformes</taxon>
        <taxon>Clupeoidei</taxon>
        <taxon>Engraulidae</taxon>
        <taxon>Coilinae</taxon>
        <taxon>Coilia</taxon>
    </lineage>
</organism>
<sequence length="337" mass="37851">MASAGNLVWVGFIDALPVVGSVKEAVEWVLAVQADDLALAKAKLQVIDGKLGKKSKYHDFSRSSSGYSSDSTCAGYSSDSSSFSGSSPGKSAGQAAMPVASVPDTNLAAYIKEVVGNKRQQTGRAPVKSGTDQRKVQQIRDMTLQKIQRINQNFQLNEPLEDVHVRSRRGEHVINNGVITFYHKAVEDFMKNTYRQLNDLGIDCLLDNNTRDAIQSELVVHFSEDEFYINANAVIYGQYSQALKQALANWLAEPSQENSEEVSRIVLAMNERDNNVDAAYVDPLARDKYIGRRNDRGSQQRQQRFETVRDEVATMFTNWRDYFNQAYAKIQEMRRNM</sequence>
<protein>
    <submittedName>
        <fullName evidence="3">Uncharacterized protein</fullName>
    </submittedName>
</protein>
<feature type="signal peptide" evidence="2">
    <location>
        <begin position="1"/>
        <end position="15"/>
    </location>
</feature>
<evidence type="ECO:0000313" key="3">
    <source>
        <dbReference type="EMBL" id="KAL2098971.1"/>
    </source>
</evidence>
<feature type="chain" id="PRO_5044772497" evidence="2">
    <location>
        <begin position="16"/>
        <end position="337"/>
    </location>
</feature>
<keyword evidence="4" id="KW-1185">Reference proteome</keyword>